<dbReference type="Proteomes" id="UP000248333">
    <property type="component" value="Unassembled WGS sequence"/>
</dbReference>
<keyword evidence="2" id="KW-1185">Reference proteome</keyword>
<protein>
    <submittedName>
        <fullName evidence="1">Uncharacterized protein</fullName>
    </submittedName>
</protein>
<evidence type="ECO:0000313" key="2">
    <source>
        <dbReference type="Proteomes" id="UP000248333"/>
    </source>
</evidence>
<reference evidence="1 2" key="1">
    <citation type="submission" date="2018-03" db="EMBL/GenBank/DDBJ databases">
        <title>Bioinformatic expansion and discovery of thiopeptide antibiotics.</title>
        <authorList>
            <person name="Schwalen C.J."/>
            <person name="Hudson G.A."/>
            <person name="Mitchell D.A."/>
        </authorList>
    </citation>
    <scope>NUCLEOTIDE SEQUENCE [LARGE SCALE GENOMIC DNA]</scope>
    <source>
        <strain evidence="1 2">NRRL 8041</strain>
    </source>
</reference>
<sequence length="132" mass="14592">MSNVAYVEEPDGQWRINADYAINPEMLSRVVGAIALFDEQVTKWTFVREVVFAAAGLGPEGLNYVGLLDAAYSNPSIDTGEIIDIAPETGGENATAEVAHRFSRVMRETMTLSSAELVHLYVRHLYSRMQVV</sequence>
<dbReference type="EMBL" id="PYBV01000011">
    <property type="protein sequence ID" value="PYC72532.1"/>
    <property type="molecule type" value="Genomic_DNA"/>
</dbReference>
<comment type="caution">
    <text evidence="1">The sequence shown here is derived from an EMBL/GenBank/DDBJ whole genome shotgun (WGS) entry which is preliminary data.</text>
</comment>
<accession>A0A318NSH5</accession>
<proteinExistence type="predicted"/>
<dbReference type="AlphaFoldDB" id="A0A318NSH5"/>
<organism evidence="1 2">
    <name type="scientific">Micromonospora arborensis</name>
    <dbReference type="NCBI Taxonomy" id="2116518"/>
    <lineage>
        <taxon>Bacteria</taxon>
        <taxon>Bacillati</taxon>
        <taxon>Actinomycetota</taxon>
        <taxon>Actinomycetes</taxon>
        <taxon>Micromonosporales</taxon>
        <taxon>Micromonosporaceae</taxon>
        <taxon>Micromonospora</taxon>
    </lineage>
</organism>
<name>A0A318NSH5_9ACTN</name>
<gene>
    <name evidence="1" type="ORF">C7C45_08840</name>
</gene>
<evidence type="ECO:0000313" key="1">
    <source>
        <dbReference type="EMBL" id="PYC72532.1"/>
    </source>
</evidence>